<reference evidence="3" key="1">
    <citation type="submission" date="2016-04" db="EMBL/GenBank/DDBJ databases">
        <authorList>
            <person name="Nguyen H.D."/>
            <person name="Kesanakurti P."/>
            <person name="Cullis J."/>
            <person name="Levesque C.A."/>
            <person name="Hambleton S."/>
        </authorList>
    </citation>
    <scope>NUCLEOTIDE SEQUENCE</scope>
    <source>
        <strain evidence="3">DAOMC 238032</strain>
    </source>
</reference>
<name>A0A177VEY9_9BASI</name>
<dbReference type="Proteomes" id="UP000836402">
    <property type="component" value="Unassembled WGS sequence"/>
</dbReference>
<evidence type="ECO:0000256" key="1">
    <source>
        <dbReference type="SAM" id="MobiDB-lite"/>
    </source>
</evidence>
<dbReference type="EMBL" id="LWDD02001591">
    <property type="protein sequence ID" value="KAE8247055.1"/>
    <property type="molecule type" value="Genomic_DNA"/>
</dbReference>
<evidence type="ECO:0000313" key="4">
    <source>
        <dbReference type="Proteomes" id="UP000077671"/>
    </source>
</evidence>
<proteinExistence type="predicted"/>
<gene>
    <name evidence="3" type="ORF">A4X03_0g7153</name>
    <name evidence="2" type="ORF">JKIAZH3_G8610</name>
</gene>
<evidence type="ECO:0000313" key="5">
    <source>
        <dbReference type="Proteomes" id="UP000836402"/>
    </source>
</evidence>
<evidence type="ECO:0000313" key="2">
    <source>
        <dbReference type="EMBL" id="CAD6900568.1"/>
    </source>
</evidence>
<comment type="caution">
    <text evidence="3">The sequence shown here is derived from an EMBL/GenBank/DDBJ whole genome shotgun (WGS) entry which is preliminary data.</text>
</comment>
<feature type="compositionally biased region" description="Polar residues" evidence="1">
    <location>
        <begin position="428"/>
        <end position="445"/>
    </location>
</feature>
<feature type="region of interest" description="Disordered" evidence="1">
    <location>
        <begin position="348"/>
        <end position="369"/>
    </location>
</feature>
<protein>
    <recommendedName>
        <fullName evidence="6">CCHC-type domain-containing protein</fullName>
    </recommendedName>
</protein>
<evidence type="ECO:0008006" key="6">
    <source>
        <dbReference type="Google" id="ProtNLM"/>
    </source>
</evidence>
<organism evidence="3 4">
    <name type="scientific">Tilletia caries</name>
    <name type="common">wheat bunt fungus</name>
    <dbReference type="NCBI Taxonomy" id="13290"/>
    <lineage>
        <taxon>Eukaryota</taxon>
        <taxon>Fungi</taxon>
        <taxon>Dikarya</taxon>
        <taxon>Basidiomycota</taxon>
        <taxon>Ustilaginomycotina</taxon>
        <taxon>Exobasidiomycetes</taxon>
        <taxon>Tilletiales</taxon>
        <taxon>Tilletiaceae</taxon>
        <taxon>Tilletia</taxon>
    </lineage>
</organism>
<dbReference type="EMBL" id="CAJHJG010000288">
    <property type="protein sequence ID" value="CAD6900568.1"/>
    <property type="molecule type" value="Genomic_DNA"/>
</dbReference>
<feature type="region of interest" description="Disordered" evidence="1">
    <location>
        <begin position="428"/>
        <end position="451"/>
    </location>
</feature>
<accession>A0A177VEY9</accession>
<evidence type="ECO:0000313" key="3">
    <source>
        <dbReference type="EMBL" id="KAE8247055.1"/>
    </source>
</evidence>
<keyword evidence="5" id="KW-1185">Reference proteome</keyword>
<sequence length="451" mass="48914">MDPISNPQVTEQVKGLAGPDPVSLGDPILPSTSVGALGINICGTADSQAKLVAMTNARRHARTSELKVSKTVPDLTGARDFVVWRTMLLGLFVPYLGGRYWHLLEKDPSTSVEAYRVIFSDDDKVLIDREAAIAHRTADLIAIHGHLLQTLDANVLQSVNEETSSGRFDGVKLWDALNSKYGGRDLGSKRAAKHAIKDFKLGDLSVTEAAQQLQALFTQVFLASGGRPVPEEDKIEAALTVFNTPRYQSLRTTIQESWQNGNPYTFDRIISRFVGEESLTAAAHALSRQEDSAVALRAQTSGGATGPSGAIRPNPKRRQEGKANSMTCWHCTKTGHRMKACRRRLAGEAPHPNSHRAKERAGQNQTFGPTSAAAEAFSRIAAIESALQHALGGAGNHQMRNASYGSGQQQQPHFGVPSLAHRISEQHQTFTHNGPPQGTYQNPYGSSGYMH</sequence>
<feature type="region of interest" description="Disordered" evidence="1">
    <location>
        <begin position="300"/>
        <end position="325"/>
    </location>
</feature>
<dbReference type="Proteomes" id="UP000077671">
    <property type="component" value="Unassembled WGS sequence"/>
</dbReference>
<dbReference type="AlphaFoldDB" id="A0A177VEY9"/>
<reference evidence="3" key="2">
    <citation type="journal article" date="2019" name="IMA Fungus">
        <title>Genome sequencing and comparison of five Tilletia species to identify candidate genes for the detection of regulated species infecting wheat.</title>
        <authorList>
            <person name="Nguyen H.D.T."/>
            <person name="Sultana T."/>
            <person name="Kesanakurti P."/>
            <person name="Hambleton S."/>
        </authorList>
    </citation>
    <scope>NUCLEOTIDE SEQUENCE</scope>
    <source>
        <strain evidence="3">DAOMC 238032</strain>
    </source>
</reference>
<reference evidence="2" key="3">
    <citation type="submission" date="2020-10" db="EMBL/GenBank/DDBJ databases">
        <authorList>
            <person name="Sedaghatjoo S."/>
        </authorList>
    </citation>
    <scope>NUCLEOTIDE SEQUENCE</scope>
    <source>
        <strain evidence="2">AZH3</strain>
    </source>
</reference>